<dbReference type="PANTHER" id="PTHR35861:SF1">
    <property type="entry name" value="PHAGE TAIL SHEATH PROTEIN"/>
    <property type="match status" value="1"/>
</dbReference>
<dbReference type="EMBL" id="CP011509">
    <property type="protein sequence ID" value="AKJ02900.1"/>
    <property type="molecule type" value="Genomic_DNA"/>
</dbReference>
<dbReference type="Proteomes" id="UP000035579">
    <property type="component" value="Chromosome"/>
</dbReference>
<dbReference type="PANTHER" id="PTHR35861">
    <property type="match status" value="1"/>
</dbReference>
<reference evidence="2 4" key="1">
    <citation type="submission" date="2015-05" db="EMBL/GenBank/DDBJ databases">
        <title>Genome assembly of Archangium gephyra DSM 2261.</title>
        <authorList>
            <person name="Sharma G."/>
            <person name="Subramanian S."/>
        </authorList>
    </citation>
    <scope>NUCLEOTIDE SEQUENCE [LARGE SCALE GENOMIC DNA]</scope>
    <source>
        <strain evidence="2 4">DSM 2261</strain>
    </source>
</reference>
<organism evidence="2 4">
    <name type="scientific">Archangium gephyra</name>
    <dbReference type="NCBI Taxonomy" id="48"/>
    <lineage>
        <taxon>Bacteria</taxon>
        <taxon>Pseudomonadati</taxon>
        <taxon>Myxococcota</taxon>
        <taxon>Myxococcia</taxon>
        <taxon>Myxococcales</taxon>
        <taxon>Cystobacterineae</taxon>
        <taxon>Archangiaceae</taxon>
        <taxon>Archangium</taxon>
    </lineage>
</organism>
<protein>
    <submittedName>
        <fullName evidence="2 3">Tail sheath protein</fullName>
    </submittedName>
</protein>
<accession>A0AAC8Q8K9</accession>
<feature type="region of interest" description="Disordered" evidence="1">
    <location>
        <begin position="519"/>
        <end position="539"/>
    </location>
</feature>
<evidence type="ECO:0000256" key="1">
    <source>
        <dbReference type="SAM" id="MobiDB-lite"/>
    </source>
</evidence>
<gene>
    <name evidence="2" type="ORF">AA314_04526</name>
    <name evidence="3" type="ORF">ATI61_11389</name>
</gene>
<evidence type="ECO:0000313" key="4">
    <source>
        <dbReference type="Proteomes" id="UP000035579"/>
    </source>
</evidence>
<evidence type="ECO:0000313" key="3">
    <source>
        <dbReference type="EMBL" id="REG25026.1"/>
    </source>
</evidence>
<dbReference type="Proteomes" id="UP000256345">
    <property type="component" value="Unassembled WGS sequence"/>
</dbReference>
<dbReference type="AlphaFoldDB" id="A0AAC8Q8K9"/>
<keyword evidence="5" id="KW-1185">Reference proteome</keyword>
<evidence type="ECO:0000313" key="2">
    <source>
        <dbReference type="EMBL" id="AKJ02900.1"/>
    </source>
</evidence>
<dbReference type="EMBL" id="QUMU01000013">
    <property type="protein sequence ID" value="REG25026.1"/>
    <property type="molecule type" value="Genomic_DNA"/>
</dbReference>
<sequence length="933" mass="101320">MRRPDARRLPGIRFDVQAPSIPDELPRMDVAAFVGFASSGPLHRPVVVEDVARFQALFGEDLALATDAERKELVHARLAPAVRDFFRNGGRRCWVVRVAGAEARSNLFPLPGLLRRSASGQLSPAFARARSEGSWSDSLQLATTLSARPLSLAAWSAPAGDGPVELTVIAPAGLSPGELIRVRFAASGHSLLLPVESVKAIVPGQGATSSGLVEHQTWVRAQGRRPLWLRSAAVEQAPWVARWMRGDTERLLNVREVSALGLELETDFADAPRPGSLLRLESHTASLWFTVGESFPLEGRETPTVRVRGEAVQVLPGTPDVAELPPGTSGTCELLTLGLWIRSGVEQPLRLEELGLCPEHPRYWGALPTDAEWVRITEGQLPTGERLEAEERLDPTDTLQLHASLREETLEPRFPLAGQQDDDPACYLPLGVGPLPERFLGCVPSPLDALERDGLAEFHSRLFLDEALRGIGIRALPGHADFLRYQSSRPRELKGLHALLSKADVSLVAIPDAAHRPWKRVEQEPAASPKPPEPAKEPGWGTFLDCGTRVLPPPSRPVATPPSPAADTIFTLTWTTPTGPGATHVLEEATRADYLGARTLYQGPTGELTLHGRDAGTYYYRVRSELGGLVSAYSPGLAVSVSTGPRWELSPEEDYSASHLLAIQRALLRMCAARGDLLAVLSLPEHYREEKAIAHAAALRAPLAPEEEGVPPLGTAEENALSHGALYHPWLLATEEGAPQRSRRSPPDGAACGVISRRTLERGAWLAPANEPWRGVVALAPALSRERWVDLQEARVNLLLQEARGFLTLSESTLAVDPELLPIHVRRLLALLRRAALQLGTTYVFEPNDASFRRLVQRGFEGLLGGLFTRGAFAGQDPEQAFQVVTGTSLNTPASADQGRFFVELKVAPSSPLAFLNVRLVQTGELGLVTEER</sequence>
<evidence type="ECO:0000313" key="5">
    <source>
        <dbReference type="Proteomes" id="UP000256345"/>
    </source>
</evidence>
<name>A0AAC8Q8K9_9BACT</name>
<dbReference type="InterPro" id="IPR052042">
    <property type="entry name" value="Tail_sheath_structural"/>
</dbReference>
<dbReference type="RefSeq" id="WP_047857107.1">
    <property type="nucleotide sequence ID" value="NZ_CP011509.1"/>
</dbReference>
<reference evidence="3 5" key="2">
    <citation type="submission" date="2018-08" db="EMBL/GenBank/DDBJ databases">
        <title>Genomic Encyclopedia of Archaeal and Bacterial Type Strains, Phase II (KMG-II): from individual species to whole genera.</title>
        <authorList>
            <person name="Goeker M."/>
        </authorList>
    </citation>
    <scope>NUCLEOTIDE SEQUENCE [LARGE SCALE GENOMIC DNA]</scope>
    <source>
        <strain evidence="3 5">DSM 2261</strain>
    </source>
</reference>
<dbReference type="KEGG" id="age:AA314_04526"/>
<dbReference type="Gene3D" id="3.40.50.11780">
    <property type="match status" value="2"/>
</dbReference>
<proteinExistence type="predicted"/>